<keyword evidence="2" id="KW-1185">Reference proteome</keyword>
<dbReference type="STRING" id="477680.SAMN05421788_10120"/>
<reference evidence="2" key="1">
    <citation type="submission" date="2017-01" db="EMBL/GenBank/DDBJ databases">
        <authorList>
            <person name="Varghese N."/>
            <person name="Submissions S."/>
        </authorList>
    </citation>
    <scope>NUCLEOTIDE SEQUENCE [LARGE SCALE GENOMIC DNA]</scope>
    <source>
        <strain evidence="2">DSM 21054</strain>
    </source>
</reference>
<dbReference type="EMBL" id="FTOR01000001">
    <property type="protein sequence ID" value="SIS57075.1"/>
    <property type="molecule type" value="Genomic_DNA"/>
</dbReference>
<dbReference type="Proteomes" id="UP000186917">
    <property type="component" value="Unassembled WGS sequence"/>
</dbReference>
<name>A0A1N7K627_9BACT</name>
<protein>
    <submittedName>
        <fullName evidence="1">Uncharacterized protein</fullName>
    </submittedName>
</protein>
<dbReference type="AlphaFoldDB" id="A0A1N7K627"/>
<organism evidence="1 2">
    <name type="scientific">Filimonas lacunae</name>
    <dbReference type="NCBI Taxonomy" id="477680"/>
    <lineage>
        <taxon>Bacteria</taxon>
        <taxon>Pseudomonadati</taxon>
        <taxon>Bacteroidota</taxon>
        <taxon>Chitinophagia</taxon>
        <taxon>Chitinophagales</taxon>
        <taxon>Chitinophagaceae</taxon>
        <taxon>Filimonas</taxon>
    </lineage>
</organism>
<accession>A0A1N7K627</accession>
<sequence>MCVSVKGKLSNIIQKEAMQIDKTVKNNDKTSTIRELK</sequence>
<evidence type="ECO:0000313" key="1">
    <source>
        <dbReference type="EMBL" id="SIS57075.1"/>
    </source>
</evidence>
<evidence type="ECO:0000313" key="2">
    <source>
        <dbReference type="Proteomes" id="UP000186917"/>
    </source>
</evidence>
<gene>
    <name evidence="1" type="ORF">SAMN05421788_10120</name>
</gene>
<proteinExistence type="predicted"/>